<comment type="caution">
    <text evidence="1">The sequence shown here is derived from an EMBL/GenBank/DDBJ whole genome shotgun (WGS) entry which is preliminary data.</text>
</comment>
<gene>
    <name evidence="1" type="ORF">H3V53_05170</name>
</gene>
<evidence type="ECO:0000313" key="2">
    <source>
        <dbReference type="Proteomes" id="UP001386437"/>
    </source>
</evidence>
<organism evidence="1 2">
    <name type="scientific">Paraburkholderia bengalensis</name>
    <dbReference type="NCBI Taxonomy" id="2747562"/>
    <lineage>
        <taxon>Bacteria</taxon>
        <taxon>Pseudomonadati</taxon>
        <taxon>Pseudomonadota</taxon>
        <taxon>Betaproteobacteria</taxon>
        <taxon>Burkholderiales</taxon>
        <taxon>Burkholderiaceae</taxon>
        <taxon>Paraburkholderia</taxon>
    </lineage>
</organism>
<accession>A0ABU8IM89</accession>
<dbReference type="RefSeq" id="WP_336597031.1">
    <property type="nucleotide sequence ID" value="NZ_JACFYJ010000005.1"/>
</dbReference>
<reference evidence="1 2" key="1">
    <citation type="journal article" date="2022" name="Arch. Microbiol.">
        <title>Paraburkholderia bengalensis sp. nov. isolated from roots of Oryza sativa, IR64.</title>
        <authorList>
            <person name="Nag P."/>
            <person name="Mondal N."/>
            <person name="Sarkar J."/>
            <person name="Das S."/>
        </authorList>
    </citation>
    <scope>NUCLEOTIDE SEQUENCE [LARGE SCALE GENOMIC DNA]</scope>
    <source>
        <strain evidence="1 2">IR64_4_BI</strain>
    </source>
</reference>
<keyword evidence="2" id="KW-1185">Reference proteome</keyword>
<proteinExistence type="predicted"/>
<dbReference type="EMBL" id="JACFYJ010000005">
    <property type="protein sequence ID" value="MEI5996615.1"/>
    <property type="molecule type" value="Genomic_DNA"/>
</dbReference>
<dbReference type="Proteomes" id="UP001386437">
    <property type="component" value="Unassembled WGS sequence"/>
</dbReference>
<name>A0ABU8IM89_9BURK</name>
<protein>
    <submittedName>
        <fullName evidence="1">Uncharacterized protein</fullName>
    </submittedName>
</protein>
<sequence>MSAIPSDPLIQCLLLSWNLGDDETHTPSRRVRDAQRVRSATVLTFLLASRTSAATSP</sequence>
<evidence type="ECO:0000313" key="1">
    <source>
        <dbReference type="EMBL" id="MEI5996615.1"/>
    </source>
</evidence>